<gene>
    <name evidence="1" type="ORF">ENL70_07105</name>
</gene>
<evidence type="ECO:0000313" key="1">
    <source>
        <dbReference type="EMBL" id="HHI66297.1"/>
    </source>
</evidence>
<comment type="caution">
    <text evidence="1">The sequence shown here is derived from an EMBL/GenBank/DDBJ whole genome shotgun (WGS) entry which is preliminary data.</text>
</comment>
<sequence length="40" mass="4729">MAIFKCKKCGYIKESRCKPKKCPECKEENSFEKVSLEKEK</sequence>
<accession>A0A7C5KD64</accession>
<dbReference type="InterPro" id="IPR054685">
    <property type="entry name" value="Rubredox_RCKP"/>
</dbReference>
<name>A0A7C5KD64_9BACT</name>
<dbReference type="Gene3D" id="2.20.28.10">
    <property type="match status" value="1"/>
</dbReference>
<organism evidence="1">
    <name type="scientific">Thermodesulfobium narugense</name>
    <dbReference type="NCBI Taxonomy" id="184064"/>
    <lineage>
        <taxon>Bacteria</taxon>
        <taxon>Pseudomonadati</taxon>
        <taxon>Thermodesulfobiota</taxon>
        <taxon>Thermodesulfobiia</taxon>
        <taxon>Thermodesulfobiales</taxon>
        <taxon>Thermodesulfobiaceae</taxon>
        <taxon>Thermodesulfobium</taxon>
    </lineage>
</organism>
<reference evidence="1" key="1">
    <citation type="journal article" date="2020" name="mSystems">
        <title>Genome- and Community-Level Interaction Insights into Carbon Utilization and Element Cycling Functions of Hydrothermarchaeota in Hydrothermal Sediment.</title>
        <authorList>
            <person name="Zhou Z."/>
            <person name="Liu Y."/>
            <person name="Xu W."/>
            <person name="Pan J."/>
            <person name="Luo Z.H."/>
            <person name="Li M."/>
        </authorList>
    </citation>
    <scope>NUCLEOTIDE SEQUENCE [LARGE SCALE GENOMIC DNA]</scope>
    <source>
        <strain evidence="1">SpSt-1019</strain>
    </source>
</reference>
<dbReference type="EMBL" id="DRUY01000243">
    <property type="protein sequence ID" value="HHI66297.1"/>
    <property type="molecule type" value="Genomic_DNA"/>
</dbReference>
<dbReference type="SUPFAM" id="SSF57802">
    <property type="entry name" value="Rubredoxin-like"/>
    <property type="match status" value="1"/>
</dbReference>
<proteinExistence type="predicted"/>
<dbReference type="NCBIfam" id="NF045720">
    <property type="entry name" value="rubredox_RCKP"/>
    <property type="match status" value="1"/>
</dbReference>
<dbReference type="AlphaFoldDB" id="A0A7C5KD64"/>
<protein>
    <submittedName>
        <fullName evidence="1">Rubredoxin</fullName>
    </submittedName>
</protein>